<proteinExistence type="predicted"/>
<organism evidence="1">
    <name type="scientific">viral metagenome</name>
    <dbReference type="NCBI Taxonomy" id="1070528"/>
    <lineage>
        <taxon>unclassified sequences</taxon>
        <taxon>metagenomes</taxon>
        <taxon>organismal metagenomes</taxon>
    </lineage>
</organism>
<name>A0A6C0I9F5_9ZZZZ</name>
<evidence type="ECO:0000313" key="1">
    <source>
        <dbReference type="EMBL" id="QHT89668.1"/>
    </source>
</evidence>
<reference evidence="1" key="1">
    <citation type="journal article" date="2020" name="Nature">
        <title>Giant virus diversity and host interactions through global metagenomics.</title>
        <authorList>
            <person name="Schulz F."/>
            <person name="Roux S."/>
            <person name="Paez-Espino D."/>
            <person name="Jungbluth S."/>
            <person name="Walsh D.A."/>
            <person name="Denef V.J."/>
            <person name="McMahon K.D."/>
            <person name="Konstantinidis K.T."/>
            <person name="Eloe-Fadrosh E.A."/>
            <person name="Kyrpides N.C."/>
            <person name="Woyke T."/>
        </authorList>
    </citation>
    <scope>NUCLEOTIDE SEQUENCE</scope>
    <source>
        <strain evidence="1">GVMAG-M-3300023184-60</strain>
    </source>
</reference>
<protein>
    <submittedName>
        <fullName evidence="1">Uncharacterized protein</fullName>
    </submittedName>
</protein>
<accession>A0A6C0I9F5</accession>
<sequence length="253" mass="30036">MSLTYHNVENVECSAVFCQEKYEAYSYRYNVPNSKVYRNGILGDYHLFIRSGDKVYMEVRNVGEIVISYAELQQNKYWRYYYELSLLLAKDKHKVIKNEAFNKDYVEIYEYSGDRVWSLETSYIDLDIDKTNNNKNYKIIPSGNVGYYKVNPADLDKMEYTSRQGLELFRKIYIYRSDVRMGYFLNRSVIYKNIATEYVMNENKKHILNLSTLNGKYCMNDDILTKIYNIVSIGDKYEYLTSKEEGNVLILTE</sequence>
<dbReference type="EMBL" id="MN740146">
    <property type="protein sequence ID" value="QHT89668.1"/>
    <property type="molecule type" value="Genomic_DNA"/>
</dbReference>
<dbReference type="AlphaFoldDB" id="A0A6C0I9F5"/>